<evidence type="ECO:0000313" key="2">
    <source>
        <dbReference type="Proteomes" id="UP000301309"/>
    </source>
</evidence>
<dbReference type="EMBL" id="BJHW01000001">
    <property type="protein sequence ID" value="GDY49599.1"/>
    <property type="molecule type" value="Genomic_DNA"/>
</dbReference>
<name>A0A4D4KUR6_STRVO</name>
<sequence length="109" mass="11947">MAGSPVSRPVVDIHLPHKLVRQREHPAQHAAAVLDTSAAAVRHLLDQHPAPAIPVTKTQARAAGRAFNRAMEDLPEAELTRLYLDEHLSLQQIADLTGISPRPAHPTRR</sequence>
<dbReference type="OrthoDB" id="3874088at2"/>
<proteinExistence type="predicted"/>
<organism evidence="1 2">
    <name type="scientific">Streptomyces violaceusniger</name>
    <dbReference type="NCBI Taxonomy" id="68280"/>
    <lineage>
        <taxon>Bacteria</taxon>
        <taxon>Bacillati</taxon>
        <taxon>Actinomycetota</taxon>
        <taxon>Actinomycetes</taxon>
        <taxon>Kitasatosporales</taxon>
        <taxon>Streptomycetaceae</taxon>
        <taxon>Streptomyces</taxon>
        <taxon>Streptomyces violaceusniger group</taxon>
    </lineage>
</organism>
<dbReference type="AlphaFoldDB" id="A0A4D4KUR6"/>
<evidence type="ECO:0000313" key="1">
    <source>
        <dbReference type="EMBL" id="GDY49599.1"/>
    </source>
</evidence>
<comment type="caution">
    <text evidence="1">The sequence shown here is derived from an EMBL/GenBank/DDBJ whole genome shotgun (WGS) entry which is preliminary data.</text>
</comment>
<protein>
    <submittedName>
        <fullName evidence="1">Uncharacterized protein</fullName>
    </submittedName>
</protein>
<reference evidence="1 2" key="1">
    <citation type="journal article" date="2020" name="Int. J. Syst. Evol. Microbiol.">
        <title>Reclassification of Streptomyces castelarensis and Streptomyces sporoclivatus as later heterotypic synonyms of Streptomyces antimycoticus.</title>
        <authorList>
            <person name="Komaki H."/>
            <person name="Tamura T."/>
        </authorList>
    </citation>
    <scope>NUCLEOTIDE SEQUENCE [LARGE SCALE GENOMIC DNA]</scope>
    <source>
        <strain evidence="1 2">NBRC 13459</strain>
    </source>
</reference>
<keyword evidence="2" id="KW-1185">Reference proteome</keyword>
<dbReference type="Proteomes" id="UP000301309">
    <property type="component" value="Unassembled WGS sequence"/>
</dbReference>
<gene>
    <name evidence="1" type="ORF">SVIO_002220</name>
</gene>
<accession>A0A4D4KUR6</accession>